<gene>
    <name evidence="1" type="ORF">SAMN05428953_101579</name>
</gene>
<reference evidence="2" key="1">
    <citation type="submission" date="2016-10" db="EMBL/GenBank/DDBJ databases">
        <authorList>
            <person name="Varghese N."/>
            <person name="Submissions S."/>
        </authorList>
    </citation>
    <scope>NUCLEOTIDE SEQUENCE [LARGE SCALE GENOMIC DNA]</scope>
    <source>
        <strain evidence="2">CGMCC 1.11022</strain>
    </source>
</reference>
<protein>
    <submittedName>
        <fullName evidence="1">Transmembrane transcriptional regulator (Anti-sigma factor RsiW)</fullName>
    </submittedName>
</protein>
<name>A0A1G8J395_9HYPH</name>
<keyword evidence="1" id="KW-0812">Transmembrane</keyword>
<proteinExistence type="predicted"/>
<keyword evidence="2" id="KW-1185">Reference proteome</keyword>
<dbReference type="Proteomes" id="UP000198894">
    <property type="component" value="Unassembled WGS sequence"/>
</dbReference>
<evidence type="ECO:0000313" key="2">
    <source>
        <dbReference type="Proteomes" id="UP000198894"/>
    </source>
</evidence>
<keyword evidence="1" id="KW-0472">Membrane</keyword>
<sequence length="263" mass="28160">MTRRDFSERDIHMALDDELPVDERVAYDVWLEANPEMKARSVRYVADRAALRAAFAGVLDEPVPARLQNIVFGEAPVKTAPSSSRWWRAAAAAAMLAIGGVGGYVAGIDHLGLEDPAEDQLAEQAIAAHVLYAAEQRHAVEVPASDKDHLQTWLSNRVGLKLVAPDLAAQGFQLVGGRLLPAGESKAAMLLYEDAKGERISLFVTAESAEKTKGTYGSEEDGPEAIYWLDKGYGCAVVGSLPRAQLTAVAKSAYSQLVAGLAS</sequence>
<dbReference type="RefSeq" id="WP_091590485.1">
    <property type="nucleotide sequence ID" value="NZ_FNEE01000001.1"/>
</dbReference>
<accession>A0A1G8J395</accession>
<organism evidence="1 2">
    <name type="scientific">Mesorhizobium muleiense</name>
    <dbReference type="NCBI Taxonomy" id="1004279"/>
    <lineage>
        <taxon>Bacteria</taxon>
        <taxon>Pseudomonadati</taxon>
        <taxon>Pseudomonadota</taxon>
        <taxon>Alphaproteobacteria</taxon>
        <taxon>Hyphomicrobiales</taxon>
        <taxon>Phyllobacteriaceae</taxon>
        <taxon>Mesorhizobium</taxon>
    </lineage>
</organism>
<dbReference type="AlphaFoldDB" id="A0A1G8J395"/>
<dbReference type="EMBL" id="FNEE01000001">
    <property type="protein sequence ID" value="SDI25758.1"/>
    <property type="molecule type" value="Genomic_DNA"/>
</dbReference>
<evidence type="ECO:0000313" key="1">
    <source>
        <dbReference type="EMBL" id="SDI25758.1"/>
    </source>
</evidence>